<organism evidence="1 2">
    <name type="scientific">Gigaspora margarita</name>
    <dbReference type="NCBI Taxonomy" id="4874"/>
    <lineage>
        <taxon>Eukaryota</taxon>
        <taxon>Fungi</taxon>
        <taxon>Fungi incertae sedis</taxon>
        <taxon>Mucoromycota</taxon>
        <taxon>Glomeromycotina</taxon>
        <taxon>Glomeromycetes</taxon>
        <taxon>Diversisporales</taxon>
        <taxon>Gigasporaceae</taxon>
        <taxon>Gigaspora</taxon>
    </lineage>
</organism>
<dbReference type="Proteomes" id="UP000789901">
    <property type="component" value="Unassembled WGS sequence"/>
</dbReference>
<dbReference type="EMBL" id="CAJVQB010004148">
    <property type="protein sequence ID" value="CAG8628226.1"/>
    <property type="molecule type" value="Genomic_DNA"/>
</dbReference>
<comment type="caution">
    <text evidence="1">The sequence shown here is derived from an EMBL/GenBank/DDBJ whole genome shotgun (WGS) entry which is preliminary data.</text>
</comment>
<sequence>MQQGLTISKINNSNRDCNEISTQDFVELDQFSLNLDQLINNEKMALICNIICQKIKTSYQFS</sequence>
<name>A0ABN7UP64_GIGMA</name>
<protein>
    <submittedName>
        <fullName evidence="1">29767_t:CDS:1</fullName>
    </submittedName>
</protein>
<reference evidence="1 2" key="1">
    <citation type="submission" date="2021-06" db="EMBL/GenBank/DDBJ databases">
        <authorList>
            <person name="Kallberg Y."/>
            <person name="Tangrot J."/>
            <person name="Rosling A."/>
        </authorList>
    </citation>
    <scope>NUCLEOTIDE SEQUENCE [LARGE SCALE GENOMIC DNA]</scope>
    <source>
        <strain evidence="1 2">120-4 pot B 10/14</strain>
    </source>
</reference>
<proteinExistence type="predicted"/>
<gene>
    <name evidence="1" type="ORF">GMARGA_LOCUS8192</name>
</gene>
<keyword evidence="2" id="KW-1185">Reference proteome</keyword>
<accession>A0ABN7UP64</accession>
<evidence type="ECO:0000313" key="1">
    <source>
        <dbReference type="EMBL" id="CAG8628226.1"/>
    </source>
</evidence>
<evidence type="ECO:0000313" key="2">
    <source>
        <dbReference type="Proteomes" id="UP000789901"/>
    </source>
</evidence>